<organism evidence="2 3">
    <name type="scientific">Fusarium longipes</name>
    <dbReference type="NCBI Taxonomy" id="694270"/>
    <lineage>
        <taxon>Eukaryota</taxon>
        <taxon>Fungi</taxon>
        <taxon>Dikarya</taxon>
        <taxon>Ascomycota</taxon>
        <taxon>Pezizomycotina</taxon>
        <taxon>Sordariomycetes</taxon>
        <taxon>Hypocreomycetidae</taxon>
        <taxon>Hypocreales</taxon>
        <taxon>Nectriaceae</taxon>
        <taxon>Fusarium</taxon>
    </lineage>
</organism>
<evidence type="ECO:0000313" key="3">
    <source>
        <dbReference type="Proteomes" id="UP000266234"/>
    </source>
</evidence>
<dbReference type="STRING" id="694270.A0A395SWX6"/>
<evidence type="ECO:0000313" key="2">
    <source>
        <dbReference type="EMBL" id="RGP76970.1"/>
    </source>
</evidence>
<sequence length="496" mass="55543">MESQLDSGCETFMESIDGWLEFVPDERHRRSLHEVFESAYQTVKEEYAKVEALGSEAERLKQSYEHQLQELDTEREAVRNEKANLQTLAEGLSTQFGALASQVASLSEDVKASESTSAETLRATNEAVSASKDMQHEAAHLENNLVARFESVSASVNVLAEALKNVQSETHLQPLRDETRAISESVASLPSAADIGAEYNRQLTKDYTQNLLALRRERNAQRGQAQRLREENQQLRDEIVGIDRQFQEAEASRQAAINETQIGRDCVGRKDVRIQGLLVSLCTSCTRLVQVEQELATAQESLIQANSLTQETVATLERSRDKAARCEQRRVEVESDNERVRNELRDSNSQLDLKTCLVESLTTQLSEATSKTEACNALLEAHPVLSCSDEEINSIAQLYLELADEFGDLPSFIERNNDLLAIVIKIVPLIDVVNAKVTMLSFLNARSYGWHCLHKVAEEETESLCSHDGCQHHRDCVIVRVTGRDSPVLELMLNTQ</sequence>
<keyword evidence="3" id="KW-1185">Reference proteome</keyword>
<proteinExistence type="predicted"/>
<dbReference type="EMBL" id="PXOG01000103">
    <property type="protein sequence ID" value="RGP76970.1"/>
    <property type="molecule type" value="Genomic_DNA"/>
</dbReference>
<accession>A0A395SWX6</accession>
<feature type="coiled-coil region" evidence="1">
    <location>
        <begin position="43"/>
        <end position="95"/>
    </location>
</feature>
<dbReference type="Proteomes" id="UP000266234">
    <property type="component" value="Unassembled WGS sequence"/>
</dbReference>
<comment type="caution">
    <text evidence="2">The sequence shown here is derived from an EMBL/GenBank/DDBJ whole genome shotgun (WGS) entry which is preliminary data.</text>
</comment>
<reference evidence="2 3" key="1">
    <citation type="journal article" date="2018" name="PLoS Pathog.">
        <title>Evolution of structural diversity of trichothecenes, a family of toxins produced by plant pathogenic and entomopathogenic fungi.</title>
        <authorList>
            <person name="Proctor R.H."/>
            <person name="McCormick S.P."/>
            <person name="Kim H.S."/>
            <person name="Cardoza R.E."/>
            <person name="Stanley A.M."/>
            <person name="Lindo L."/>
            <person name="Kelly A."/>
            <person name="Brown D.W."/>
            <person name="Lee T."/>
            <person name="Vaughan M.M."/>
            <person name="Alexander N.J."/>
            <person name="Busman M."/>
            <person name="Gutierrez S."/>
        </authorList>
    </citation>
    <scope>NUCLEOTIDE SEQUENCE [LARGE SCALE GENOMIC DNA]</scope>
    <source>
        <strain evidence="2 3">NRRL 20695</strain>
    </source>
</reference>
<feature type="coiled-coil region" evidence="1">
    <location>
        <begin position="288"/>
        <end position="350"/>
    </location>
</feature>
<dbReference type="AlphaFoldDB" id="A0A395SWX6"/>
<name>A0A395SWX6_9HYPO</name>
<dbReference type="OrthoDB" id="5093778at2759"/>
<protein>
    <submittedName>
        <fullName evidence="2">Uncharacterized protein</fullName>
    </submittedName>
</protein>
<gene>
    <name evidence="2" type="ORF">FLONG3_4908</name>
</gene>
<feature type="coiled-coil region" evidence="1">
    <location>
        <begin position="211"/>
        <end position="252"/>
    </location>
</feature>
<keyword evidence="1" id="KW-0175">Coiled coil</keyword>
<evidence type="ECO:0000256" key="1">
    <source>
        <dbReference type="SAM" id="Coils"/>
    </source>
</evidence>